<evidence type="ECO:0000259" key="8">
    <source>
        <dbReference type="Pfam" id="PF01694"/>
    </source>
</evidence>
<keyword evidence="9" id="KW-0645">Protease</keyword>
<dbReference type="GO" id="GO:0006508">
    <property type="term" value="P:proteolysis"/>
    <property type="evidence" value="ECO:0007669"/>
    <property type="project" value="UniProtKB-KW"/>
</dbReference>
<dbReference type="InterPro" id="IPR022764">
    <property type="entry name" value="Peptidase_S54_rhomboid_dom"/>
</dbReference>
<comment type="similarity">
    <text evidence="2">Belongs to the peptidase S54 family.</text>
</comment>
<evidence type="ECO:0000256" key="3">
    <source>
        <dbReference type="ARBA" id="ARBA00022692"/>
    </source>
</evidence>
<dbReference type="EMBL" id="JAMQKB010000011">
    <property type="protein sequence ID" value="MDC3425201.1"/>
    <property type="molecule type" value="Genomic_DNA"/>
</dbReference>
<evidence type="ECO:0000313" key="9">
    <source>
        <dbReference type="EMBL" id="MDC3425201.1"/>
    </source>
</evidence>
<feature type="transmembrane region" description="Helical" evidence="7">
    <location>
        <begin position="12"/>
        <end position="32"/>
    </location>
</feature>
<keyword evidence="6 7" id="KW-0472">Membrane</keyword>
<sequence>MFFRTESFQQFVRTYPIVTTLVSIHLFLWVIIDLFQLNIGMQIYQWGAGVNLMIDNGEYWRLITPIVLHAGLMHALFNSFSLVLFGPALEQMLGKFKFIVAYFFAGIVGNLFTYVMDPTAFYPYVGASGAIYGLFGIYLFMTIFRKHLIDQANGQIILTIFIIGMIMSFLRTNINIYAHIFGFIGGFAIAPVVLRNARPFNIWSNRSVHQGGGVNFNPNRWKGNRWRNKQRLNKVVWVLLGALVLLGLFNRLF</sequence>
<feature type="transmembrane region" description="Helical" evidence="7">
    <location>
        <begin position="62"/>
        <end position="86"/>
    </location>
</feature>
<feature type="domain" description="Peptidase S54 rhomboid" evidence="8">
    <location>
        <begin position="57"/>
        <end position="195"/>
    </location>
</feature>
<dbReference type="InterPro" id="IPR050925">
    <property type="entry name" value="Rhomboid_protease_S54"/>
</dbReference>
<evidence type="ECO:0000256" key="1">
    <source>
        <dbReference type="ARBA" id="ARBA00004141"/>
    </source>
</evidence>
<evidence type="ECO:0000256" key="2">
    <source>
        <dbReference type="ARBA" id="ARBA00009045"/>
    </source>
</evidence>
<evidence type="ECO:0000256" key="4">
    <source>
        <dbReference type="ARBA" id="ARBA00022801"/>
    </source>
</evidence>
<dbReference type="InterPro" id="IPR035952">
    <property type="entry name" value="Rhomboid-like_sf"/>
</dbReference>
<dbReference type="PANTHER" id="PTHR43731">
    <property type="entry name" value="RHOMBOID PROTEASE"/>
    <property type="match status" value="1"/>
</dbReference>
<feature type="transmembrane region" description="Helical" evidence="7">
    <location>
        <begin position="121"/>
        <end position="140"/>
    </location>
</feature>
<accession>A0A9X4AME2</accession>
<dbReference type="GO" id="GO:0016020">
    <property type="term" value="C:membrane"/>
    <property type="evidence" value="ECO:0007669"/>
    <property type="project" value="UniProtKB-SubCell"/>
</dbReference>
<feature type="transmembrane region" description="Helical" evidence="7">
    <location>
        <begin position="98"/>
        <end position="115"/>
    </location>
</feature>
<dbReference type="SUPFAM" id="SSF144091">
    <property type="entry name" value="Rhomboid-like"/>
    <property type="match status" value="1"/>
</dbReference>
<organism evidence="9 10">
    <name type="scientific">Terrihalobacillus insolitus</name>
    <dbReference type="NCBI Taxonomy" id="2950438"/>
    <lineage>
        <taxon>Bacteria</taxon>
        <taxon>Bacillati</taxon>
        <taxon>Bacillota</taxon>
        <taxon>Bacilli</taxon>
        <taxon>Bacillales</taxon>
        <taxon>Bacillaceae</taxon>
        <taxon>Terrihalobacillus</taxon>
    </lineage>
</organism>
<evidence type="ECO:0000256" key="5">
    <source>
        <dbReference type="ARBA" id="ARBA00022989"/>
    </source>
</evidence>
<evidence type="ECO:0000256" key="7">
    <source>
        <dbReference type="SAM" id="Phobius"/>
    </source>
</evidence>
<comment type="subcellular location">
    <subcellularLocation>
        <location evidence="1">Membrane</location>
        <topology evidence="1">Multi-pass membrane protein</topology>
    </subcellularLocation>
</comment>
<dbReference type="AlphaFoldDB" id="A0A9X4AME2"/>
<dbReference type="Proteomes" id="UP001145050">
    <property type="component" value="Unassembled WGS sequence"/>
</dbReference>
<name>A0A9X4AME2_9BACI</name>
<dbReference type="GO" id="GO:0004252">
    <property type="term" value="F:serine-type endopeptidase activity"/>
    <property type="evidence" value="ECO:0007669"/>
    <property type="project" value="InterPro"/>
</dbReference>
<dbReference type="Pfam" id="PF01694">
    <property type="entry name" value="Rhomboid"/>
    <property type="match status" value="1"/>
</dbReference>
<feature type="transmembrane region" description="Helical" evidence="7">
    <location>
        <begin position="235"/>
        <end position="252"/>
    </location>
</feature>
<reference evidence="9" key="1">
    <citation type="submission" date="2022-06" db="EMBL/GenBank/DDBJ databases">
        <title>Aquibacillus sp. a new bacterium isolated from soil saline samples.</title>
        <authorList>
            <person name="Galisteo C."/>
            <person name="De La Haba R."/>
            <person name="Sanchez-Porro C."/>
            <person name="Ventosa A."/>
        </authorList>
    </citation>
    <scope>NUCLEOTIDE SEQUENCE</scope>
    <source>
        <strain evidence="9">3ASR75-11</strain>
    </source>
</reference>
<evidence type="ECO:0000313" key="10">
    <source>
        <dbReference type="Proteomes" id="UP001145050"/>
    </source>
</evidence>
<evidence type="ECO:0000256" key="6">
    <source>
        <dbReference type="ARBA" id="ARBA00023136"/>
    </source>
</evidence>
<feature type="transmembrane region" description="Helical" evidence="7">
    <location>
        <begin position="152"/>
        <end position="170"/>
    </location>
</feature>
<feature type="transmembrane region" description="Helical" evidence="7">
    <location>
        <begin position="176"/>
        <end position="194"/>
    </location>
</feature>
<gene>
    <name evidence="9" type="ORF">NC797_11870</name>
</gene>
<comment type="caution">
    <text evidence="9">The sequence shown here is derived from an EMBL/GenBank/DDBJ whole genome shotgun (WGS) entry which is preliminary data.</text>
</comment>
<dbReference type="Gene3D" id="1.20.1540.10">
    <property type="entry name" value="Rhomboid-like"/>
    <property type="match status" value="1"/>
</dbReference>
<keyword evidence="5 7" id="KW-1133">Transmembrane helix</keyword>
<keyword evidence="4" id="KW-0378">Hydrolase</keyword>
<proteinExistence type="inferred from homology"/>
<keyword evidence="10" id="KW-1185">Reference proteome</keyword>
<dbReference type="PANTHER" id="PTHR43731:SF14">
    <property type="entry name" value="PRESENILIN-ASSOCIATED RHOMBOID-LIKE PROTEIN, MITOCHONDRIAL"/>
    <property type="match status" value="1"/>
</dbReference>
<protein>
    <submittedName>
        <fullName evidence="9">Rhomboid family intramembrane serine protease</fullName>
    </submittedName>
</protein>
<dbReference type="RefSeq" id="WP_272437000.1">
    <property type="nucleotide sequence ID" value="NZ_JAMQKB010000011.1"/>
</dbReference>
<keyword evidence="3 7" id="KW-0812">Transmembrane</keyword>